<dbReference type="RefSeq" id="WP_054623465.1">
    <property type="nucleotide sequence ID" value="NZ_LDYI01000088.1"/>
</dbReference>
<dbReference type="PATRIC" id="fig|562.7813.peg.4101"/>
<organism evidence="3 4">
    <name type="scientific">Escherichia coli</name>
    <dbReference type="NCBI Taxonomy" id="562"/>
    <lineage>
        <taxon>Bacteria</taxon>
        <taxon>Pseudomonadati</taxon>
        <taxon>Pseudomonadota</taxon>
        <taxon>Gammaproteobacteria</taxon>
        <taxon>Enterobacterales</taxon>
        <taxon>Enterobacteriaceae</taxon>
        <taxon>Escherichia</taxon>
    </lineage>
</organism>
<protein>
    <submittedName>
        <fullName evidence="3">HNH nuclease</fullName>
    </submittedName>
</protein>
<dbReference type="Pfam" id="PF01844">
    <property type="entry name" value="HNH"/>
    <property type="match status" value="1"/>
</dbReference>
<dbReference type="GO" id="GO:0008270">
    <property type="term" value="F:zinc ion binding"/>
    <property type="evidence" value="ECO:0007669"/>
    <property type="project" value="InterPro"/>
</dbReference>
<dbReference type="InterPro" id="IPR003615">
    <property type="entry name" value="HNH_nuc"/>
</dbReference>
<evidence type="ECO:0000313" key="3">
    <source>
        <dbReference type="EMBL" id="KPO12152.1"/>
    </source>
</evidence>
<dbReference type="GO" id="GO:0004519">
    <property type="term" value="F:endonuclease activity"/>
    <property type="evidence" value="ECO:0007669"/>
    <property type="project" value="InterPro"/>
</dbReference>
<feature type="compositionally biased region" description="Basic residues" evidence="1">
    <location>
        <begin position="187"/>
        <end position="196"/>
    </location>
</feature>
<feature type="domain" description="HNH" evidence="2">
    <location>
        <begin position="87"/>
        <end position="127"/>
    </location>
</feature>
<dbReference type="AlphaFoldDB" id="A0A0N8ITB7"/>
<dbReference type="Proteomes" id="UP000050556">
    <property type="component" value="Unassembled WGS sequence"/>
</dbReference>
<dbReference type="GO" id="GO:0003676">
    <property type="term" value="F:nucleic acid binding"/>
    <property type="evidence" value="ECO:0007669"/>
    <property type="project" value="InterPro"/>
</dbReference>
<dbReference type="CDD" id="cd00085">
    <property type="entry name" value="HNHc"/>
    <property type="match status" value="1"/>
</dbReference>
<gene>
    <name evidence="3" type="ORF">ACU57_12180</name>
</gene>
<sequence length="213" mass="24711">MKCKVEGCERECKHYPGKGICQMHYFRMMRYGTYELTKNGKGKFRHKNAKGYQMLKIPDHPLSMANGCVYEHRKVVYDRYGETLPPCEKCGKKVTWKTAHIDHIDEVVDNNADSNLRVLCRACNVMRSRVHIPEHTKKGRTAITFNGETKTATEWSRDHRVSVSETSIKRRLKNGMNVEDALFSPKVTHRHTRPRGRTPLYGEYRGPKQKESA</sequence>
<accession>A0A0N8ITB7</accession>
<feature type="region of interest" description="Disordered" evidence="1">
    <location>
        <begin position="185"/>
        <end position="213"/>
    </location>
</feature>
<proteinExistence type="predicted"/>
<name>A0A0N8ITB7_ECOLX</name>
<dbReference type="Gene3D" id="1.10.30.50">
    <property type="match status" value="1"/>
</dbReference>
<dbReference type="InterPro" id="IPR002711">
    <property type="entry name" value="HNH"/>
</dbReference>
<reference evidence="3 4" key="1">
    <citation type="journal article" date="2015" name="Front. Microbiol.">
        <title>Genetic determinants of heat resistance in Escherichia coli.</title>
        <authorList>
            <person name="Mercer R.G."/>
            <person name="Zheng J."/>
            <person name="Garcia-Hernandez R."/>
            <person name="Ruan L."/>
            <person name="Ganzle M.G."/>
            <person name="McMullen L.M."/>
        </authorList>
    </citation>
    <scope>NUCLEOTIDE SEQUENCE [LARGE SCALE GENOMIC DNA]</scope>
    <source>
        <strain evidence="3 4">AW1.3</strain>
    </source>
</reference>
<evidence type="ECO:0000313" key="4">
    <source>
        <dbReference type="Proteomes" id="UP000050556"/>
    </source>
</evidence>
<evidence type="ECO:0000256" key="1">
    <source>
        <dbReference type="SAM" id="MobiDB-lite"/>
    </source>
</evidence>
<dbReference type="EMBL" id="LDYI01000088">
    <property type="protein sequence ID" value="KPO12152.1"/>
    <property type="molecule type" value="Genomic_DNA"/>
</dbReference>
<evidence type="ECO:0000259" key="2">
    <source>
        <dbReference type="Pfam" id="PF01844"/>
    </source>
</evidence>
<comment type="caution">
    <text evidence="3">The sequence shown here is derived from an EMBL/GenBank/DDBJ whole genome shotgun (WGS) entry which is preliminary data.</text>
</comment>